<dbReference type="Pfam" id="PF00563">
    <property type="entry name" value="EAL"/>
    <property type="match status" value="1"/>
</dbReference>
<dbReference type="PROSITE" id="PS50883">
    <property type="entry name" value="EAL"/>
    <property type="match status" value="1"/>
</dbReference>
<dbReference type="InterPro" id="IPR000160">
    <property type="entry name" value="GGDEF_dom"/>
</dbReference>
<dbReference type="PROSITE" id="PS50887">
    <property type="entry name" value="GGDEF"/>
    <property type="match status" value="1"/>
</dbReference>
<feature type="domain" description="GGDEF" evidence="4">
    <location>
        <begin position="608"/>
        <end position="745"/>
    </location>
</feature>
<dbReference type="SUPFAM" id="SSF55781">
    <property type="entry name" value="GAF domain-like"/>
    <property type="match status" value="2"/>
</dbReference>
<evidence type="ECO:0000259" key="1">
    <source>
        <dbReference type="PROSITE" id="PS50112"/>
    </source>
</evidence>
<evidence type="ECO:0000313" key="5">
    <source>
        <dbReference type="EMBL" id="AOV16270.1"/>
    </source>
</evidence>
<dbReference type="Gene3D" id="3.20.20.450">
    <property type="entry name" value="EAL domain"/>
    <property type="match status" value="1"/>
</dbReference>
<proteinExistence type="predicted"/>
<dbReference type="NCBIfam" id="TIGR00254">
    <property type="entry name" value="GGDEF"/>
    <property type="match status" value="1"/>
</dbReference>
<dbReference type="SUPFAM" id="SSF55073">
    <property type="entry name" value="Nucleotide cyclase"/>
    <property type="match status" value="1"/>
</dbReference>
<feature type="domain" description="PAC" evidence="2">
    <location>
        <begin position="524"/>
        <end position="576"/>
    </location>
</feature>
<dbReference type="PROSITE" id="PS50113">
    <property type="entry name" value="PAC"/>
    <property type="match status" value="2"/>
</dbReference>
<protein>
    <recommendedName>
        <fullName evidence="7">Diguanylate cyclase</fullName>
    </recommendedName>
</protein>
<dbReference type="EMBL" id="CP017448">
    <property type="protein sequence ID" value="AOV16270.1"/>
    <property type="molecule type" value="Genomic_DNA"/>
</dbReference>
<reference evidence="5 6" key="1">
    <citation type="submission" date="2016-09" db="EMBL/GenBank/DDBJ databases">
        <title>Acidihalobacter prosperus V6 (DSM14174).</title>
        <authorList>
            <person name="Khaleque H.N."/>
            <person name="Ramsay J.P."/>
            <person name="Murphy R.J.T."/>
            <person name="Kaksonen A.H."/>
            <person name="Boxall N.J."/>
            <person name="Watkin E.L.J."/>
        </authorList>
    </citation>
    <scope>NUCLEOTIDE SEQUENCE [LARGE SCALE GENOMIC DNA]</scope>
    <source>
        <strain evidence="5 6">V6</strain>
    </source>
</reference>
<dbReference type="PANTHER" id="PTHR44757:SF2">
    <property type="entry name" value="BIOFILM ARCHITECTURE MAINTENANCE PROTEIN MBAA"/>
    <property type="match status" value="1"/>
</dbReference>
<feature type="domain" description="PAS" evidence="1">
    <location>
        <begin position="326"/>
        <end position="399"/>
    </location>
</feature>
<dbReference type="InterPro" id="IPR000014">
    <property type="entry name" value="PAS"/>
</dbReference>
<dbReference type="NCBIfam" id="TIGR00229">
    <property type="entry name" value="sensory_box"/>
    <property type="match status" value="2"/>
</dbReference>
<evidence type="ECO:0000313" key="6">
    <source>
        <dbReference type="Proteomes" id="UP000095342"/>
    </source>
</evidence>
<gene>
    <name evidence="5" type="ORF">BJI67_03555</name>
</gene>
<dbReference type="InterPro" id="IPR001610">
    <property type="entry name" value="PAC"/>
</dbReference>
<dbReference type="Gene3D" id="3.30.450.20">
    <property type="entry name" value="PAS domain"/>
    <property type="match status" value="2"/>
</dbReference>
<accession>A0A1D8K5P4</accession>
<feature type="domain" description="EAL" evidence="3">
    <location>
        <begin position="756"/>
        <end position="1009"/>
    </location>
</feature>
<dbReference type="Pfam" id="PF13426">
    <property type="entry name" value="PAS_9"/>
    <property type="match status" value="2"/>
</dbReference>
<evidence type="ECO:0000259" key="2">
    <source>
        <dbReference type="PROSITE" id="PS50113"/>
    </source>
</evidence>
<dbReference type="SMART" id="SM00052">
    <property type="entry name" value="EAL"/>
    <property type="match status" value="1"/>
</dbReference>
<dbReference type="AlphaFoldDB" id="A0A1D8K5P4"/>
<dbReference type="SMART" id="SM00091">
    <property type="entry name" value="PAS"/>
    <property type="match status" value="2"/>
</dbReference>
<dbReference type="InterPro" id="IPR000700">
    <property type="entry name" value="PAS-assoc_C"/>
</dbReference>
<organism evidence="5 6">
    <name type="scientific">Acidihalobacter aeolianus</name>
    <dbReference type="NCBI Taxonomy" id="2792603"/>
    <lineage>
        <taxon>Bacteria</taxon>
        <taxon>Pseudomonadati</taxon>
        <taxon>Pseudomonadota</taxon>
        <taxon>Gammaproteobacteria</taxon>
        <taxon>Chromatiales</taxon>
        <taxon>Ectothiorhodospiraceae</taxon>
        <taxon>Acidihalobacter</taxon>
    </lineage>
</organism>
<dbReference type="Pfam" id="PF13185">
    <property type="entry name" value="GAF_2"/>
    <property type="match status" value="1"/>
</dbReference>
<feature type="domain" description="PAC" evidence="2">
    <location>
        <begin position="400"/>
        <end position="454"/>
    </location>
</feature>
<dbReference type="SUPFAM" id="SSF55785">
    <property type="entry name" value="PYP-like sensor domain (PAS domain)"/>
    <property type="match status" value="2"/>
</dbReference>
<dbReference type="SMART" id="SM00086">
    <property type="entry name" value="PAC"/>
    <property type="match status" value="2"/>
</dbReference>
<sequence length="1109" mass="122736">MLLTEVDESALLRDVLERMGGFPGIDAVWYGYMDGEGGTRPALVRDNGLDSSPPMPGFNGELAITSDWSTDPDAQLWRESGPGWSSSVILPLPNDSGPQGIVALYSRDTGRFSSRDQAEWAHFARLLGLALQRCRGRASEQAYARLLDAIVRTHESFDPDADEAAIADSFVGILHDSSLFPIVWVGRQQPGGELEVLASRGVSADIKAAYLEAHRAAQAAGAPLLFDQVMESGESRWREDYQQEAILDNPVMQGWREQVDVSGLRLVAMSPIPLGGDVWGVLTANSFARVVDFERLLPVLERGARTLGLAIERRSRERELRDALAELDLESRAIAAAQQGISIADMRQPEQPLIFVNPAFTRITGYAPADVLGCNCRVLQDETTDPAARNQLRDAIEARQPVTVVLQNRRKDGGHFWNEVSLSPVIAEDGQLTHYIGLQTDVTDRVHEEIYRRQMATVVENMQEGVVFTDADLHILSVNEAFTRITGYTRDEVIGEKPAILRSDRHDNQFYEQREAILRERGFWQGEVWNRDSDGVTYPAMLSISAVHDAKGEVRHYVGVFTDISTLKEREQALQQAATRDFLTGLPNRYALDQRMETCLPRAIKQQTLLAIGLLDLDGFKGVNDTYGHETGDQLLTLLAERLRKTLRSSDFLARLGGDEFVLLMEDIRRWSDVEILLERLGAVFDENFLVGDLELRLGASLGLTLYPIDEARPRDLLRHADHALYVAKGHDRKPGLSHALYAYNPAEHESAASAPGTSEPTFARARELVPQNIEVYYQPVFDLPAQKMCEVEALARLRYLDGTWGADDFLDKLPPMDVRRTSFVVLDQALAQARRWAADGMELGVSVNFEPLDLLAPGTALAIESRLEAHRIDPAKLTLEIVDSGRILTNPVMAEHLLALKKLGIGLALDDLGSTYASLERLRSLPFDTLKLDRAFGMRLDRSPVDLRFLLSLVDLAQSLAVDLVVEGVDSAETLAAVQALGVTRVQGYLLAPPLTGGQVLRHVVTTPVAQQDAPLPAYARHLIWARGVRSRLLDTASGALDAGESPLHQAALRFPGLSGMLERYTSILHDTVAGQLTREVAVLLIDTVEREIMQLLDARYRQPADGD</sequence>
<dbReference type="PANTHER" id="PTHR44757">
    <property type="entry name" value="DIGUANYLATE CYCLASE DGCP"/>
    <property type="match status" value="1"/>
</dbReference>
<dbReference type="Gene3D" id="3.30.450.40">
    <property type="match status" value="2"/>
</dbReference>
<dbReference type="SMART" id="SM00267">
    <property type="entry name" value="GGDEF"/>
    <property type="match status" value="1"/>
</dbReference>
<dbReference type="CDD" id="cd01949">
    <property type="entry name" value="GGDEF"/>
    <property type="match status" value="1"/>
</dbReference>
<dbReference type="InterPro" id="IPR003018">
    <property type="entry name" value="GAF"/>
</dbReference>
<dbReference type="SUPFAM" id="SSF141868">
    <property type="entry name" value="EAL domain-like"/>
    <property type="match status" value="1"/>
</dbReference>
<dbReference type="InterPro" id="IPR035919">
    <property type="entry name" value="EAL_sf"/>
</dbReference>
<dbReference type="InterPro" id="IPR001633">
    <property type="entry name" value="EAL_dom"/>
</dbReference>
<dbReference type="CDD" id="cd01948">
    <property type="entry name" value="EAL"/>
    <property type="match status" value="1"/>
</dbReference>
<keyword evidence="6" id="KW-1185">Reference proteome</keyword>
<dbReference type="InterPro" id="IPR029016">
    <property type="entry name" value="GAF-like_dom_sf"/>
</dbReference>
<dbReference type="Pfam" id="PF00990">
    <property type="entry name" value="GGDEF"/>
    <property type="match status" value="1"/>
</dbReference>
<dbReference type="CDD" id="cd00130">
    <property type="entry name" value="PAS"/>
    <property type="match status" value="2"/>
</dbReference>
<evidence type="ECO:0000259" key="4">
    <source>
        <dbReference type="PROSITE" id="PS50887"/>
    </source>
</evidence>
<dbReference type="InterPro" id="IPR043128">
    <property type="entry name" value="Rev_trsase/Diguanyl_cyclase"/>
</dbReference>
<dbReference type="KEGG" id="aaeo:BJI67_03555"/>
<name>A0A1D8K5P4_9GAMM</name>
<dbReference type="Gene3D" id="3.30.70.270">
    <property type="match status" value="1"/>
</dbReference>
<evidence type="ECO:0000259" key="3">
    <source>
        <dbReference type="PROSITE" id="PS50883"/>
    </source>
</evidence>
<feature type="domain" description="PAS" evidence="1">
    <location>
        <begin position="451"/>
        <end position="496"/>
    </location>
</feature>
<dbReference type="InterPro" id="IPR035965">
    <property type="entry name" value="PAS-like_dom_sf"/>
</dbReference>
<evidence type="ECO:0008006" key="7">
    <source>
        <dbReference type="Google" id="ProtNLM"/>
    </source>
</evidence>
<dbReference type="Proteomes" id="UP000095342">
    <property type="component" value="Chromosome"/>
</dbReference>
<dbReference type="PROSITE" id="PS50112">
    <property type="entry name" value="PAS"/>
    <property type="match status" value="2"/>
</dbReference>
<dbReference type="InterPro" id="IPR029787">
    <property type="entry name" value="Nucleotide_cyclase"/>
</dbReference>
<dbReference type="InterPro" id="IPR052155">
    <property type="entry name" value="Biofilm_reg_signaling"/>
</dbReference>